<feature type="transmembrane region" description="Helical" evidence="1">
    <location>
        <begin position="140"/>
        <end position="157"/>
    </location>
</feature>
<feature type="transmembrane region" description="Helical" evidence="1">
    <location>
        <begin position="84"/>
        <end position="102"/>
    </location>
</feature>
<evidence type="ECO:0000256" key="1">
    <source>
        <dbReference type="SAM" id="Phobius"/>
    </source>
</evidence>
<proteinExistence type="predicted"/>
<keyword evidence="1" id="KW-0812">Transmembrane</keyword>
<feature type="transmembrane region" description="Helical" evidence="1">
    <location>
        <begin position="169"/>
        <end position="191"/>
    </location>
</feature>
<feature type="domain" description="VanZ-like" evidence="2">
    <location>
        <begin position="82"/>
        <end position="152"/>
    </location>
</feature>
<comment type="caution">
    <text evidence="3">The sequence shown here is derived from an EMBL/GenBank/DDBJ whole genome shotgun (WGS) entry which is preliminary data.</text>
</comment>
<evidence type="ECO:0000259" key="2">
    <source>
        <dbReference type="Pfam" id="PF04892"/>
    </source>
</evidence>
<sequence>MIEASYSAVPALLLVFAVLGSALALGTARWARRRGMAVPTAVLWGLSLAGELAVTLTPTVTGYSGPPSCTIGPGMWADATAQQGLMNIALYLPPAIFGVLLFRRPVTVLAGCAVLSAVTEVVQTLLGTGRACDGADFVDNAAGALLGTLLAAGWLLVRRRGLPRLRRDLVHGLVLGAVGLTGAGLVVHFGIRTYRDSPGLFAPPSDDIATAQRVAEGVFGPRTLVDTTTTTADPGLTQQIMDVSTDRGDLRIEQPSGRLLAVAAATPSADAAGSPALTPEQVVAAGRAFADTWFADRIAGLTPTVTPAGPNGAARTLGYRREGTAAGQPAVRLDLTVGADGRILTAAS</sequence>
<reference evidence="3 4" key="1">
    <citation type="submission" date="2018-08" db="EMBL/GenBank/DDBJ databases">
        <title>Diversity &amp; Physiological Properties of Lignin-Decomposing Actinobacteria from Soil.</title>
        <authorList>
            <person name="Roh S.G."/>
            <person name="Kim S.B."/>
        </authorList>
    </citation>
    <scope>NUCLEOTIDE SEQUENCE [LARGE SCALE GENOMIC DNA]</scope>
    <source>
        <strain evidence="3 4">MMS17-GH009</strain>
    </source>
</reference>
<dbReference type="Proteomes" id="UP000263377">
    <property type="component" value="Unassembled WGS sequence"/>
</dbReference>
<name>A0A372ZSH0_9ACTN</name>
<keyword evidence="1" id="KW-0472">Membrane</keyword>
<dbReference type="EMBL" id="QVIG01000001">
    <property type="protein sequence ID" value="RGD58474.1"/>
    <property type="molecule type" value="Genomic_DNA"/>
</dbReference>
<feature type="transmembrane region" description="Helical" evidence="1">
    <location>
        <begin position="109"/>
        <end position="128"/>
    </location>
</feature>
<gene>
    <name evidence="3" type="ORF">DR950_12395</name>
</gene>
<keyword evidence="4" id="KW-1185">Reference proteome</keyword>
<dbReference type="AlphaFoldDB" id="A0A372ZSH0"/>
<evidence type="ECO:0000313" key="4">
    <source>
        <dbReference type="Proteomes" id="UP000263377"/>
    </source>
</evidence>
<dbReference type="Pfam" id="PF04892">
    <property type="entry name" value="VanZ"/>
    <property type="match status" value="1"/>
</dbReference>
<organism evidence="3 4">
    <name type="scientific">Kitasatospora xanthocidica</name>
    <dbReference type="NCBI Taxonomy" id="83382"/>
    <lineage>
        <taxon>Bacteria</taxon>
        <taxon>Bacillati</taxon>
        <taxon>Actinomycetota</taxon>
        <taxon>Actinomycetes</taxon>
        <taxon>Kitasatosporales</taxon>
        <taxon>Streptomycetaceae</taxon>
        <taxon>Kitasatospora</taxon>
    </lineage>
</organism>
<dbReference type="RefSeq" id="WP_117487057.1">
    <property type="nucleotide sequence ID" value="NZ_QVIG01000001.1"/>
</dbReference>
<accession>A0A372ZSH0</accession>
<keyword evidence="1" id="KW-1133">Transmembrane helix</keyword>
<dbReference type="InterPro" id="IPR006976">
    <property type="entry name" value="VanZ-like"/>
</dbReference>
<evidence type="ECO:0000313" key="3">
    <source>
        <dbReference type="EMBL" id="RGD58474.1"/>
    </source>
</evidence>
<protein>
    <submittedName>
        <fullName evidence="3">VanZ family protein</fullName>
    </submittedName>
</protein>